<feature type="region of interest" description="Disordered" evidence="1">
    <location>
        <begin position="1"/>
        <end position="61"/>
    </location>
</feature>
<organism evidence="2 3">
    <name type="scientific">Ricinus communis</name>
    <name type="common">Castor bean</name>
    <dbReference type="NCBI Taxonomy" id="3988"/>
    <lineage>
        <taxon>Eukaryota</taxon>
        <taxon>Viridiplantae</taxon>
        <taxon>Streptophyta</taxon>
        <taxon>Embryophyta</taxon>
        <taxon>Tracheophyta</taxon>
        <taxon>Spermatophyta</taxon>
        <taxon>Magnoliopsida</taxon>
        <taxon>eudicotyledons</taxon>
        <taxon>Gunneridae</taxon>
        <taxon>Pentapetalae</taxon>
        <taxon>rosids</taxon>
        <taxon>fabids</taxon>
        <taxon>Malpighiales</taxon>
        <taxon>Euphorbiaceae</taxon>
        <taxon>Acalyphoideae</taxon>
        <taxon>Acalypheae</taxon>
        <taxon>Ricinus</taxon>
    </lineage>
</organism>
<proteinExistence type="predicted"/>
<sequence>MAVVTCSKTQQPSAERERQDSDQGRSSKSWQGDTHMLVKAAAYQQHQWQGHRPFNGDQNQA</sequence>
<dbReference type="InParanoid" id="B9TPD7"/>
<evidence type="ECO:0000256" key="1">
    <source>
        <dbReference type="SAM" id="MobiDB-lite"/>
    </source>
</evidence>
<feature type="compositionally biased region" description="Basic and acidic residues" evidence="1">
    <location>
        <begin position="14"/>
        <end position="25"/>
    </location>
</feature>
<gene>
    <name evidence="2" type="ORF">RCOM_2133210</name>
</gene>
<dbReference type="Proteomes" id="UP000008311">
    <property type="component" value="Unassembled WGS sequence"/>
</dbReference>
<evidence type="ECO:0000313" key="2">
    <source>
        <dbReference type="EMBL" id="EEF22278.1"/>
    </source>
</evidence>
<reference evidence="3" key="1">
    <citation type="journal article" date="2010" name="Nat. Biotechnol.">
        <title>Draft genome sequence of the oilseed species Ricinus communis.</title>
        <authorList>
            <person name="Chan A.P."/>
            <person name="Crabtree J."/>
            <person name="Zhao Q."/>
            <person name="Lorenzi H."/>
            <person name="Orvis J."/>
            <person name="Puiu D."/>
            <person name="Melake-Berhan A."/>
            <person name="Jones K.M."/>
            <person name="Redman J."/>
            <person name="Chen G."/>
            <person name="Cahoon E.B."/>
            <person name="Gedil M."/>
            <person name="Stanke M."/>
            <person name="Haas B.J."/>
            <person name="Wortman J.R."/>
            <person name="Fraser-Liggett C.M."/>
            <person name="Ravel J."/>
            <person name="Rabinowicz P.D."/>
        </authorList>
    </citation>
    <scope>NUCLEOTIDE SEQUENCE [LARGE SCALE GENOMIC DNA]</scope>
    <source>
        <strain evidence="3">cv. Hale</strain>
    </source>
</reference>
<accession>B9TPD7</accession>
<dbReference type="EMBL" id="EQ995399">
    <property type="protein sequence ID" value="EEF22278.1"/>
    <property type="molecule type" value="Genomic_DNA"/>
</dbReference>
<protein>
    <submittedName>
        <fullName evidence="2">Uncharacterized protein</fullName>
    </submittedName>
</protein>
<dbReference type="AlphaFoldDB" id="B9TPD7"/>
<keyword evidence="3" id="KW-1185">Reference proteome</keyword>
<evidence type="ECO:0000313" key="3">
    <source>
        <dbReference type="Proteomes" id="UP000008311"/>
    </source>
</evidence>
<feature type="compositionally biased region" description="Polar residues" evidence="1">
    <location>
        <begin position="1"/>
        <end position="13"/>
    </location>
</feature>
<name>B9TPD7_RICCO</name>